<name>A0A930B8U7_9FIRM</name>
<gene>
    <name evidence="1" type="ORF">HXL70_06375</name>
</gene>
<dbReference type="AlphaFoldDB" id="A0A930B8U7"/>
<dbReference type="Proteomes" id="UP000757890">
    <property type="component" value="Unassembled WGS sequence"/>
</dbReference>
<evidence type="ECO:0000313" key="1">
    <source>
        <dbReference type="EMBL" id="MBF1129654.1"/>
    </source>
</evidence>
<evidence type="ECO:0000313" key="2">
    <source>
        <dbReference type="Proteomes" id="UP000757890"/>
    </source>
</evidence>
<accession>A0A930B8U7</accession>
<organism evidence="1 2">
    <name type="scientific">Dialister invisus</name>
    <dbReference type="NCBI Taxonomy" id="218538"/>
    <lineage>
        <taxon>Bacteria</taxon>
        <taxon>Bacillati</taxon>
        <taxon>Bacillota</taxon>
        <taxon>Negativicutes</taxon>
        <taxon>Veillonellales</taxon>
        <taxon>Veillonellaceae</taxon>
        <taxon>Dialister</taxon>
    </lineage>
</organism>
<protein>
    <submittedName>
        <fullName evidence="1">Uncharacterized protein</fullName>
    </submittedName>
</protein>
<reference evidence="1" key="1">
    <citation type="submission" date="2020-04" db="EMBL/GenBank/DDBJ databases">
        <title>Deep metagenomics examines the oral microbiome during advanced dental caries in children, revealing novel taxa and co-occurrences with host molecules.</title>
        <authorList>
            <person name="Baker J.L."/>
            <person name="Morton J.T."/>
            <person name="Dinis M."/>
            <person name="Alvarez R."/>
            <person name="Tran N.C."/>
            <person name="Knight R."/>
            <person name="Edlund A."/>
        </authorList>
    </citation>
    <scope>NUCLEOTIDE SEQUENCE</scope>
    <source>
        <strain evidence="1">JCVI_32_bin.14</strain>
    </source>
</reference>
<sequence>MIDFFHRHQSALRRLSFLLLAAVLGLLLIAQIAAFAAARIFSYAMNRQHMLRGHISVEKISADIAGYVSFENLLWTDDHGIPILFVPDGKIKVRPEDILRGKLRATAISEIRLRNASAALRFDKNMDVDLINKTAAESEPAEERAETLHEKIANFKRNGQKMKMNIHLENCQLEAFYENRHFLLSHVDMHLNINTDDSLFVDLSSGKFGGTAIGDSVKIYGDIDMKSDEHTIAMNVSFYGVDPASLGLGNNIHDKLTLIAEAGGPVASPKAEGKITMEQLHIPALSFSHLDGHVFYHHGKMKFTDVTGRVYGGTVKASGNYDIDTRAYNIHLAGKKLDSRYPAKDAAIFCYVDLEGDIRCDGNPKEVISEGTFTSGSGHYKLIPFKKIQGAFHNRGKELDFYDVSIETALGTFSTDAFHIRNGKLQLGDITLTNDRGEETDVKGAMEHAENTFRQIGQDIKEIKEQINGLKP</sequence>
<dbReference type="EMBL" id="JABZMK010000041">
    <property type="protein sequence ID" value="MBF1129654.1"/>
    <property type="molecule type" value="Genomic_DNA"/>
</dbReference>
<comment type="caution">
    <text evidence="1">The sequence shown here is derived from an EMBL/GenBank/DDBJ whole genome shotgun (WGS) entry which is preliminary data.</text>
</comment>
<proteinExistence type="predicted"/>